<evidence type="ECO:0000313" key="5">
    <source>
        <dbReference type="EMBL" id="TCJ04050.1"/>
    </source>
</evidence>
<dbReference type="NCBIfam" id="TIGR01003">
    <property type="entry name" value="PTS_HPr_family"/>
    <property type="match status" value="1"/>
</dbReference>
<dbReference type="Pfam" id="PF00381">
    <property type="entry name" value="PTS-HPr"/>
    <property type="match status" value="1"/>
</dbReference>
<keyword evidence="2" id="KW-0963">Cytoplasm</keyword>
<organism evidence="5 6">
    <name type="scientific">Cytobacillus praedii</name>
    <dbReference type="NCBI Taxonomy" id="1742358"/>
    <lineage>
        <taxon>Bacteria</taxon>
        <taxon>Bacillati</taxon>
        <taxon>Bacillota</taxon>
        <taxon>Bacilli</taxon>
        <taxon>Bacillales</taxon>
        <taxon>Bacillaceae</taxon>
        <taxon>Cytobacillus</taxon>
    </lineage>
</organism>
<dbReference type="EMBL" id="SJTH01000011">
    <property type="protein sequence ID" value="TCJ04050.1"/>
    <property type="molecule type" value="Genomic_DNA"/>
</dbReference>
<keyword evidence="6" id="KW-1185">Reference proteome</keyword>
<dbReference type="PANTHER" id="PTHR33705:SF2">
    <property type="entry name" value="PHOSPHOCARRIER PROTEIN NPR"/>
    <property type="match status" value="1"/>
</dbReference>
<dbReference type="STRING" id="1742358.GCA_001439605_03179"/>
<evidence type="ECO:0000313" key="6">
    <source>
        <dbReference type="Proteomes" id="UP000293846"/>
    </source>
</evidence>
<dbReference type="PANTHER" id="PTHR33705">
    <property type="entry name" value="PHOSPHOCARRIER PROTEIN HPR"/>
    <property type="match status" value="1"/>
</dbReference>
<evidence type="ECO:0000259" key="4">
    <source>
        <dbReference type="PROSITE" id="PS51350"/>
    </source>
</evidence>
<accession>A0A4R1B2E5</accession>
<dbReference type="CDD" id="cd00367">
    <property type="entry name" value="PTS-HPr_like"/>
    <property type="match status" value="1"/>
</dbReference>
<dbReference type="AlphaFoldDB" id="A0A4R1B2E5"/>
<keyword evidence="3" id="KW-0598">Phosphotransferase system</keyword>
<feature type="domain" description="HPr" evidence="4">
    <location>
        <begin position="1"/>
        <end position="88"/>
    </location>
</feature>
<evidence type="ECO:0000256" key="3">
    <source>
        <dbReference type="ARBA" id="ARBA00022683"/>
    </source>
</evidence>
<dbReference type="GO" id="GO:0005737">
    <property type="term" value="C:cytoplasm"/>
    <property type="evidence" value="ECO:0007669"/>
    <property type="project" value="UniProtKB-SubCell"/>
</dbReference>
<dbReference type="SUPFAM" id="SSF55594">
    <property type="entry name" value="HPr-like"/>
    <property type="match status" value="1"/>
</dbReference>
<dbReference type="Proteomes" id="UP000293846">
    <property type="component" value="Unassembled WGS sequence"/>
</dbReference>
<name>A0A4R1B2E5_9BACI</name>
<dbReference type="InterPro" id="IPR035895">
    <property type="entry name" value="HPr-like_sf"/>
</dbReference>
<dbReference type="InterPro" id="IPR050399">
    <property type="entry name" value="HPr"/>
</dbReference>
<reference evidence="5 6" key="1">
    <citation type="submission" date="2019-03" db="EMBL/GenBank/DDBJ databases">
        <authorList>
            <person name="Jensen L."/>
            <person name="Storgaard J."/>
            <person name="Sulaj E."/>
            <person name="Schramm A."/>
            <person name="Marshall I.P.G."/>
        </authorList>
    </citation>
    <scope>NUCLEOTIDE SEQUENCE [LARGE SCALE GENOMIC DNA]</scope>
    <source>
        <strain evidence="5 6">2017H2G3</strain>
    </source>
</reference>
<comment type="subcellular location">
    <subcellularLocation>
        <location evidence="1">Cytoplasm</location>
    </subcellularLocation>
</comment>
<evidence type="ECO:0000256" key="2">
    <source>
        <dbReference type="ARBA" id="ARBA00022490"/>
    </source>
</evidence>
<dbReference type="InterPro" id="IPR000032">
    <property type="entry name" value="HPr-like"/>
</dbReference>
<dbReference type="GO" id="GO:0009401">
    <property type="term" value="P:phosphoenolpyruvate-dependent sugar phosphotransferase system"/>
    <property type="evidence" value="ECO:0007669"/>
    <property type="project" value="UniProtKB-KW"/>
</dbReference>
<protein>
    <submittedName>
        <fullName evidence="5">HPr family phosphocarrier protein</fullName>
    </submittedName>
</protein>
<dbReference type="PROSITE" id="PS51350">
    <property type="entry name" value="PTS_HPR_DOM"/>
    <property type="match status" value="1"/>
</dbReference>
<dbReference type="Gene3D" id="3.30.1340.10">
    <property type="entry name" value="HPr-like"/>
    <property type="match status" value="1"/>
</dbReference>
<dbReference type="RefSeq" id="WP_131236888.1">
    <property type="nucleotide sequence ID" value="NZ_JBQCJY010000011.1"/>
</dbReference>
<dbReference type="OrthoDB" id="9809047at2"/>
<gene>
    <name evidence="5" type="ORF">E0Y62_11430</name>
</gene>
<evidence type="ECO:0000256" key="1">
    <source>
        <dbReference type="ARBA" id="ARBA00004496"/>
    </source>
</evidence>
<proteinExistence type="predicted"/>
<comment type="caution">
    <text evidence="5">The sequence shown here is derived from an EMBL/GenBank/DDBJ whole genome shotgun (WGS) entry which is preliminary data.</text>
</comment>
<dbReference type="PRINTS" id="PR00107">
    <property type="entry name" value="PHOSPHOCPHPR"/>
</dbReference>
<sequence>MEKRFKITAQEGLHARPCTLLVTAASSFLSDVQLTHNETTVNLKSIMGVMAQGISPGALVTISAKGEDEEAAIIRVTEVITTEGIGEEC</sequence>